<dbReference type="Pfam" id="PF02110">
    <property type="entry name" value="HK"/>
    <property type="match status" value="1"/>
</dbReference>
<feature type="coiled-coil region" evidence="14">
    <location>
        <begin position="779"/>
        <end position="865"/>
    </location>
</feature>
<evidence type="ECO:0000256" key="4">
    <source>
        <dbReference type="ARBA" id="ARBA00012129"/>
    </source>
</evidence>
<dbReference type="Proteomes" id="UP000601435">
    <property type="component" value="Unassembled WGS sequence"/>
</dbReference>
<evidence type="ECO:0000256" key="15">
    <source>
        <dbReference type="SAM" id="MobiDB-lite"/>
    </source>
</evidence>
<evidence type="ECO:0000313" key="17">
    <source>
        <dbReference type="EMBL" id="CAE7678046.1"/>
    </source>
</evidence>
<evidence type="ECO:0000256" key="10">
    <source>
        <dbReference type="ARBA" id="ARBA00022777"/>
    </source>
</evidence>
<dbReference type="AlphaFoldDB" id="A0A812WLT9"/>
<evidence type="ECO:0000256" key="2">
    <source>
        <dbReference type="ARBA" id="ARBA00001946"/>
    </source>
</evidence>
<dbReference type="SUPFAM" id="SSF53613">
    <property type="entry name" value="Ribokinase-like"/>
    <property type="match status" value="1"/>
</dbReference>
<keyword evidence="16" id="KW-0472">Membrane</keyword>
<keyword evidence="7" id="KW-0479">Metal-binding</keyword>
<evidence type="ECO:0000256" key="5">
    <source>
        <dbReference type="ARBA" id="ARBA00022574"/>
    </source>
</evidence>
<dbReference type="InterPro" id="IPR015943">
    <property type="entry name" value="WD40/YVTN_repeat-like_dom_sf"/>
</dbReference>
<dbReference type="Gene3D" id="3.40.1190.20">
    <property type="match status" value="1"/>
</dbReference>
<evidence type="ECO:0000256" key="9">
    <source>
        <dbReference type="ARBA" id="ARBA00022741"/>
    </source>
</evidence>
<gene>
    <name evidence="17" type="primary">thiM</name>
    <name evidence="17" type="ORF">SNEC2469_LOCUS19470</name>
</gene>
<comment type="caution">
    <text evidence="17">The sequence shown here is derived from an EMBL/GenBank/DDBJ whole genome shotgun (WGS) entry which is preliminary data.</text>
</comment>
<dbReference type="SUPFAM" id="SSF50978">
    <property type="entry name" value="WD40 repeat-like"/>
    <property type="match status" value="1"/>
</dbReference>
<feature type="transmembrane region" description="Helical" evidence="16">
    <location>
        <begin position="886"/>
        <end position="906"/>
    </location>
</feature>
<dbReference type="GO" id="GO:0000287">
    <property type="term" value="F:magnesium ion binding"/>
    <property type="evidence" value="ECO:0007669"/>
    <property type="project" value="InterPro"/>
</dbReference>
<name>A0A812WLT9_9DINO</name>
<keyword evidence="12" id="KW-0460">Magnesium</keyword>
<keyword evidence="9" id="KW-0547">Nucleotide-binding</keyword>
<dbReference type="EMBL" id="CAJNJA010033352">
    <property type="protein sequence ID" value="CAE7678046.1"/>
    <property type="molecule type" value="Genomic_DNA"/>
</dbReference>
<dbReference type="PANTHER" id="PTHR19848:SF8">
    <property type="entry name" value="F-BOX AND WD REPEAT DOMAIN CONTAINING 7"/>
    <property type="match status" value="1"/>
</dbReference>
<keyword evidence="18" id="KW-1185">Reference proteome</keyword>
<keyword evidence="11" id="KW-0067">ATP-binding</keyword>
<feature type="region of interest" description="Disordered" evidence="15">
    <location>
        <begin position="658"/>
        <end position="677"/>
    </location>
</feature>
<keyword evidence="16" id="KW-1133">Transmembrane helix</keyword>
<evidence type="ECO:0000256" key="6">
    <source>
        <dbReference type="ARBA" id="ARBA00022679"/>
    </source>
</evidence>
<keyword evidence="13" id="KW-0784">Thiamine biosynthesis</keyword>
<dbReference type="NCBIfam" id="NF006830">
    <property type="entry name" value="PRK09355.1"/>
    <property type="match status" value="1"/>
</dbReference>
<dbReference type="InterPro" id="IPR029056">
    <property type="entry name" value="Ribokinase-like"/>
</dbReference>
<keyword evidence="5" id="KW-0853">WD repeat</keyword>
<dbReference type="EC" id="2.7.1.50" evidence="4"/>
<organism evidence="17 18">
    <name type="scientific">Symbiodinium necroappetens</name>
    <dbReference type="NCBI Taxonomy" id="1628268"/>
    <lineage>
        <taxon>Eukaryota</taxon>
        <taxon>Sar</taxon>
        <taxon>Alveolata</taxon>
        <taxon>Dinophyceae</taxon>
        <taxon>Suessiales</taxon>
        <taxon>Symbiodiniaceae</taxon>
        <taxon>Symbiodinium</taxon>
    </lineage>
</organism>
<dbReference type="OrthoDB" id="440020at2759"/>
<dbReference type="Gene3D" id="2.130.10.10">
    <property type="entry name" value="YVTN repeat-like/Quinoprotein amine dehydrogenase"/>
    <property type="match status" value="1"/>
</dbReference>
<evidence type="ECO:0000256" key="11">
    <source>
        <dbReference type="ARBA" id="ARBA00022840"/>
    </source>
</evidence>
<keyword evidence="10" id="KW-0418">Kinase</keyword>
<dbReference type="CDD" id="cd01170">
    <property type="entry name" value="THZ_kinase"/>
    <property type="match status" value="1"/>
</dbReference>
<dbReference type="HAMAP" id="MF_00228">
    <property type="entry name" value="Thz_kinase"/>
    <property type="match status" value="1"/>
</dbReference>
<keyword evidence="8" id="KW-0677">Repeat</keyword>
<evidence type="ECO:0000256" key="13">
    <source>
        <dbReference type="ARBA" id="ARBA00022977"/>
    </source>
</evidence>
<evidence type="ECO:0000256" key="1">
    <source>
        <dbReference type="ARBA" id="ARBA00001771"/>
    </source>
</evidence>
<keyword evidence="6" id="KW-0808">Transferase</keyword>
<evidence type="ECO:0000256" key="16">
    <source>
        <dbReference type="SAM" id="Phobius"/>
    </source>
</evidence>
<sequence length="1018" mass="112623">MDENGSVEKLQEIVRAVKAKAPLVQCLTNFVSMDFMANGLLALGASPAMVHAVEELEPAIDVVAAIKGAVSINIGTLDPTWIESFKFAARTCKAKGVPWVLDPVAAGFTPLRTTTATELLDIGGCSVLRGNASEILAVAGAVGDTKGVDSSQGSGAALKAAKSLAAKYNCVVCISGAVDFVVNPTGQVSSCEHGVEMLTKITAAGCLVSSIIAAFLAAKPSGFSDAEAALYAFIYFGICSEAACLQEPEVPEMCAECLTNSTILTWSSWVTMIEALWRGEVQDSWWAKCLLIVDSIQALKALSHFVFFVQSFLAQALTPLKFLASRPPCTTPLQTMWESGSDLNMRLDTEGMQILCLAEAEQRSLGVAQSCIGPFELDPITRMSLENIVSSGASRFPVRHFRDQNDPHPRDLQIHVTQDHVKVVHPGAERGSNEVMAPYSADFPKVIIHPTDTCKFRLELSEEQDKVFHFVALSRTSRDLIALLIRTFHARQYVATSFVLSRLYQDPARPGAPLTTALLQDFDLQRLGDRLGKELDRTVGQLEAVERVVRTSNNEKRELQAQLSETIGSYTEAIEQLHQQLAPAAKGGMVAALQLQIHDGRALHSKLQLELQELRQRLDEEQRATGPYGSDGPAAQMRARTVETYRAEIAKLRAQISALAGSEKQHSERDSTRAEELRRLRGDVDSLSREKEGLERMVAEGGKSKDELIENFLYAKGCLDKLQIASITSPACSPEHERQVAQLRETYNQVVDERNRLMVRVEALDKDREKQKQFRESTLEKATQANARLLEERDKLEKEKARVSTLYQQTMAMLAHSAANADYEEEDEAVLQALREEVAKKRELLQKKEQEGESLRQRLKKLAMVGWPICVDAFSPEGRSRSKCDFLIHPVLCLIIFTFFVIKTAYRITPTFTRLQSTVWRCEDSTKVVTASWDATVHVFDLNKQALDKTLRKQNSEPMGGLYSVAFAKTAPDILGCTSVDKHVYLWNYQTGTQQFKLGGEKGHQDEVNGIDFHEGQQ</sequence>
<reference evidence="17" key="1">
    <citation type="submission" date="2021-02" db="EMBL/GenBank/DDBJ databases">
        <authorList>
            <person name="Dougan E. K."/>
            <person name="Rhodes N."/>
            <person name="Thang M."/>
            <person name="Chan C."/>
        </authorList>
    </citation>
    <scope>NUCLEOTIDE SEQUENCE</scope>
</reference>
<dbReference type="InterPro" id="IPR036322">
    <property type="entry name" value="WD40_repeat_dom_sf"/>
</dbReference>
<protein>
    <recommendedName>
        <fullName evidence="4">hydroxyethylthiazole kinase</fullName>
        <ecNumber evidence="4">2.7.1.50</ecNumber>
    </recommendedName>
</protein>
<dbReference type="GO" id="GO:0009228">
    <property type="term" value="P:thiamine biosynthetic process"/>
    <property type="evidence" value="ECO:0007669"/>
    <property type="project" value="UniProtKB-KW"/>
</dbReference>
<dbReference type="GO" id="GO:0009229">
    <property type="term" value="P:thiamine diphosphate biosynthetic process"/>
    <property type="evidence" value="ECO:0007669"/>
    <property type="project" value="UniProtKB-UniPathway"/>
</dbReference>
<comment type="catalytic activity">
    <reaction evidence="1">
        <text>5-(2-hydroxyethyl)-4-methylthiazole + ATP = 4-methyl-5-(2-phosphooxyethyl)-thiazole + ADP + H(+)</text>
        <dbReference type="Rhea" id="RHEA:24212"/>
        <dbReference type="ChEBI" id="CHEBI:15378"/>
        <dbReference type="ChEBI" id="CHEBI:17957"/>
        <dbReference type="ChEBI" id="CHEBI:30616"/>
        <dbReference type="ChEBI" id="CHEBI:58296"/>
        <dbReference type="ChEBI" id="CHEBI:456216"/>
        <dbReference type="EC" id="2.7.1.50"/>
    </reaction>
</comment>
<evidence type="ECO:0000256" key="12">
    <source>
        <dbReference type="ARBA" id="ARBA00022842"/>
    </source>
</evidence>
<evidence type="ECO:0000256" key="14">
    <source>
        <dbReference type="SAM" id="Coils"/>
    </source>
</evidence>
<dbReference type="InterPro" id="IPR000417">
    <property type="entry name" value="Hyethyz_kinase"/>
</dbReference>
<dbReference type="GO" id="GO:0004417">
    <property type="term" value="F:hydroxyethylthiazole kinase activity"/>
    <property type="evidence" value="ECO:0007669"/>
    <property type="project" value="UniProtKB-EC"/>
</dbReference>
<dbReference type="PANTHER" id="PTHR19848">
    <property type="entry name" value="WD40 REPEAT PROTEIN"/>
    <property type="match status" value="1"/>
</dbReference>
<keyword evidence="16" id="KW-0812">Transmembrane</keyword>
<dbReference type="UniPathway" id="UPA00060">
    <property type="reaction ID" value="UER00139"/>
</dbReference>
<comment type="cofactor">
    <cofactor evidence="2">
        <name>Mg(2+)</name>
        <dbReference type="ChEBI" id="CHEBI:18420"/>
    </cofactor>
</comment>
<evidence type="ECO:0000256" key="3">
    <source>
        <dbReference type="ARBA" id="ARBA00004868"/>
    </source>
</evidence>
<keyword evidence="14" id="KW-0175">Coiled coil</keyword>
<accession>A0A812WLT9</accession>
<feature type="non-terminal residue" evidence="17">
    <location>
        <position position="1018"/>
    </location>
</feature>
<evidence type="ECO:0000256" key="8">
    <source>
        <dbReference type="ARBA" id="ARBA00022737"/>
    </source>
</evidence>
<dbReference type="GO" id="GO:0005524">
    <property type="term" value="F:ATP binding"/>
    <property type="evidence" value="ECO:0007669"/>
    <property type="project" value="UniProtKB-KW"/>
</dbReference>
<feature type="compositionally biased region" description="Basic and acidic residues" evidence="15">
    <location>
        <begin position="663"/>
        <end position="677"/>
    </location>
</feature>
<comment type="pathway">
    <text evidence="3">Cofactor biosynthesis; thiamine diphosphate biosynthesis; 4-methyl-5-(2-phosphoethyl)-thiazole from 5-(2-hydroxyethyl)-4-methylthiazole: step 1/1.</text>
</comment>
<proteinExistence type="inferred from homology"/>
<dbReference type="PRINTS" id="PR01099">
    <property type="entry name" value="HYETHTZKNASE"/>
</dbReference>
<evidence type="ECO:0000256" key="7">
    <source>
        <dbReference type="ARBA" id="ARBA00022723"/>
    </source>
</evidence>
<evidence type="ECO:0000313" key="18">
    <source>
        <dbReference type="Proteomes" id="UP000601435"/>
    </source>
</evidence>